<dbReference type="InterPro" id="IPR038765">
    <property type="entry name" value="Papain-like_cys_pep_sf"/>
</dbReference>
<proteinExistence type="predicted"/>
<dbReference type="PANTHER" id="PTHR33447:SF2">
    <property type="entry name" value="GLUTATHIONE GAMMA-GLUTAMYLCYSTEINYLTRANSFERASE"/>
    <property type="match status" value="1"/>
</dbReference>
<evidence type="ECO:0000313" key="7">
    <source>
        <dbReference type="EMBL" id="PVD28762.1"/>
    </source>
</evidence>
<accession>A0A2T7P5P8</accession>
<dbReference type="GO" id="GO:0098849">
    <property type="term" value="P:cellular detoxification of cadmium ion"/>
    <property type="evidence" value="ECO:0007669"/>
    <property type="project" value="TreeGrafter"/>
</dbReference>
<dbReference type="InterPro" id="IPR007719">
    <property type="entry name" value="PCS_N"/>
</dbReference>
<comment type="caution">
    <text evidence="7">The sequence shown here is derived from an EMBL/GenBank/DDBJ whole genome shotgun (WGS) entry which is preliminary data.</text>
</comment>
<dbReference type="AlphaFoldDB" id="A0A2T7P5P8"/>
<dbReference type="PANTHER" id="PTHR33447">
    <property type="entry name" value="GLUTATHIONE GAMMA-GLUTAMYLCYSTEINYLTRANSFERASE"/>
    <property type="match status" value="1"/>
</dbReference>
<dbReference type="SUPFAM" id="SSF54001">
    <property type="entry name" value="Cysteine proteinases"/>
    <property type="match status" value="1"/>
</dbReference>
<evidence type="ECO:0000256" key="3">
    <source>
        <dbReference type="ARBA" id="ARBA00022679"/>
    </source>
</evidence>
<evidence type="ECO:0000256" key="5">
    <source>
        <dbReference type="SAM" id="MobiDB-lite"/>
    </source>
</evidence>
<protein>
    <recommendedName>
        <fullName evidence="1">glutathione gamma-glutamylcysteinyltransferase</fullName>
        <ecNumber evidence="1">2.3.2.15</ecNumber>
    </recommendedName>
</protein>
<dbReference type="Proteomes" id="UP000245119">
    <property type="component" value="Linkage Group LG6"/>
</dbReference>
<feature type="compositionally biased region" description="Polar residues" evidence="5">
    <location>
        <begin position="95"/>
        <end position="104"/>
    </location>
</feature>
<dbReference type="Pfam" id="PF05023">
    <property type="entry name" value="Phytochelatin"/>
    <property type="match status" value="1"/>
</dbReference>
<sequence length="573" mass="63554">MDDVRCIVAATVHRHKGGALRVGVTGQTGQTRTPRLRVTGGAVVVYVAQALAVNEGGDILVPHAAVPFRAPFEASVDPGVTTAAVVNDATLVSSPRQHLNAQKQEQGENKRTTQNSEAIWPLPETCISFASEEGKKIFMEALSSGYMNCYFRLASQFRTQDEPAYCGLATLVMALNALEIDPGRVWKGPWKWYHEDMLDCCISTELVRVQGITFDQFICLANCNSLDTDCVRCDDSTNEKAFRDAVQTMTQREDAFLIVSYSRRVLSQTGDGHFAPVSGYHPGRDLVLILDTARFKYPPHWVPLTLLFQSMQALDKETGLQRGYIRVWPAKDAKSLLLFRVSEGLSVNSSSDAVQNIQYFLSMWIQLLTQSFQQPEGFTLDSALTKAIEGMLKFACTLSQENLILTTQQHITCNKSGRVQCIIENLLAELEKTPLFTSLNNIVSMLSKSDVQKLENIFGVWHSTVVDPQKPSVDNGRMTVCSLEGCDLTNLVCLSHLMAIFLLSWPYTLQHGKVAGNLGGVLHSLVQQTLFSFHGKYLFDEVSTLRRQMTKLMGFHAPSLSGSVKVICDRIKV</sequence>
<feature type="domain" description="Peptidase C83" evidence="6">
    <location>
        <begin position="110"/>
        <end position="332"/>
    </location>
</feature>
<keyword evidence="2" id="KW-0104">Cadmium</keyword>
<organism evidence="7 8">
    <name type="scientific">Pomacea canaliculata</name>
    <name type="common">Golden apple snail</name>
    <dbReference type="NCBI Taxonomy" id="400727"/>
    <lineage>
        <taxon>Eukaryota</taxon>
        <taxon>Metazoa</taxon>
        <taxon>Spiralia</taxon>
        <taxon>Lophotrochozoa</taxon>
        <taxon>Mollusca</taxon>
        <taxon>Gastropoda</taxon>
        <taxon>Caenogastropoda</taxon>
        <taxon>Architaenioglossa</taxon>
        <taxon>Ampullarioidea</taxon>
        <taxon>Ampullariidae</taxon>
        <taxon>Pomacea</taxon>
    </lineage>
</organism>
<keyword evidence="4" id="KW-0479">Metal-binding</keyword>
<evidence type="ECO:0000256" key="1">
    <source>
        <dbReference type="ARBA" id="ARBA00012468"/>
    </source>
</evidence>
<dbReference type="EC" id="2.3.2.15" evidence="1"/>
<evidence type="ECO:0000256" key="4">
    <source>
        <dbReference type="ARBA" id="ARBA00022723"/>
    </source>
</evidence>
<dbReference type="InterPro" id="IPR040409">
    <property type="entry name" value="PCS-like"/>
</dbReference>
<reference evidence="7 8" key="1">
    <citation type="submission" date="2018-04" db="EMBL/GenBank/DDBJ databases">
        <title>The genome of golden apple snail Pomacea canaliculata provides insight into stress tolerance and invasive adaptation.</title>
        <authorList>
            <person name="Liu C."/>
            <person name="Liu B."/>
            <person name="Ren Y."/>
            <person name="Zhang Y."/>
            <person name="Wang H."/>
            <person name="Li S."/>
            <person name="Jiang F."/>
            <person name="Yin L."/>
            <person name="Zhang G."/>
            <person name="Qian W."/>
            <person name="Fan W."/>
        </authorList>
    </citation>
    <scope>NUCLEOTIDE SEQUENCE [LARGE SCALE GENOMIC DNA]</scope>
    <source>
        <strain evidence="7">SZHN2017</strain>
        <tissue evidence="7">Muscle</tissue>
    </source>
</reference>
<dbReference type="FunFam" id="3.90.70.30:FF:000001">
    <property type="entry name" value="Glutathione gamma-glutamylcysteinyltransferase 1"/>
    <property type="match status" value="1"/>
</dbReference>
<dbReference type="GO" id="GO:0046872">
    <property type="term" value="F:metal ion binding"/>
    <property type="evidence" value="ECO:0007669"/>
    <property type="project" value="UniProtKB-KW"/>
</dbReference>
<keyword evidence="3" id="KW-0808">Transferase</keyword>
<dbReference type="GO" id="GO:0016756">
    <property type="term" value="F:glutathione gamma-glutamylcysteinyltransferase activity"/>
    <property type="evidence" value="ECO:0007669"/>
    <property type="project" value="UniProtKB-EC"/>
</dbReference>
<evidence type="ECO:0000259" key="6">
    <source>
        <dbReference type="PROSITE" id="PS51443"/>
    </source>
</evidence>
<feature type="region of interest" description="Disordered" evidence="5">
    <location>
        <begin position="95"/>
        <end position="115"/>
    </location>
</feature>
<name>A0A2T7P5P8_POMCA</name>
<dbReference type="EMBL" id="PZQS01000006">
    <property type="protein sequence ID" value="PVD28762.1"/>
    <property type="molecule type" value="Genomic_DNA"/>
</dbReference>
<evidence type="ECO:0000313" key="8">
    <source>
        <dbReference type="Proteomes" id="UP000245119"/>
    </source>
</evidence>
<evidence type="ECO:0000256" key="2">
    <source>
        <dbReference type="ARBA" id="ARBA00022539"/>
    </source>
</evidence>
<dbReference type="GO" id="GO:0010273">
    <property type="term" value="P:detoxification of copper ion"/>
    <property type="evidence" value="ECO:0007669"/>
    <property type="project" value="TreeGrafter"/>
</dbReference>
<dbReference type="OrthoDB" id="448954at2759"/>
<dbReference type="InterPro" id="IPR038156">
    <property type="entry name" value="PCS_N_sf"/>
</dbReference>
<dbReference type="PROSITE" id="PS51443">
    <property type="entry name" value="PCS"/>
    <property type="match status" value="1"/>
</dbReference>
<dbReference type="Gene3D" id="3.90.70.30">
    <property type="entry name" value="Phytochelatin synthase, N-terminal domain"/>
    <property type="match status" value="1"/>
</dbReference>
<gene>
    <name evidence="7" type="ORF">C0Q70_11357</name>
</gene>
<dbReference type="GO" id="GO:0046938">
    <property type="term" value="P:phytochelatin biosynthetic process"/>
    <property type="evidence" value="ECO:0007669"/>
    <property type="project" value="InterPro"/>
</dbReference>
<keyword evidence="8" id="KW-1185">Reference proteome</keyword>